<protein>
    <submittedName>
        <fullName evidence="11">ATP-dependent 6-phosphofructokinase 2</fullName>
        <ecNumber evidence="11">2.7.1.11</ecNumber>
    </submittedName>
</protein>
<dbReference type="GO" id="GO:0006002">
    <property type="term" value="P:fructose 6-phosphate metabolic process"/>
    <property type="evidence" value="ECO:0007669"/>
    <property type="project" value="InterPro"/>
</dbReference>
<keyword evidence="7" id="KW-0460">Magnesium</keyword>
<dbReference type="InterPro" id="IPR000023">
    <property type="entry name" value="Phosphofructokinase_dom"/>
</dbReference>
<dbReference type="UniPathway" id="UPA00109">
    <property type="reaction ID" value="UER00182"/>
</dbReference>
<dbReference type="GO" id="GO:0046872">
    <property type="term" value="F:metal ion binding"/>
    <property type="evidence" value="ECO:0007669"/>
    <property type="project" value="UniProtKB-KW"/>
</dbReference>
<dbReference type="PANTHER" id="PTHR13697:SF52">
    <property type="entry name" value="ATP-DEPENDENT 6-PHOSPHOFRUCTOKINASE 3"/>
    <property type="match status" value="1"/>
</dbReference>
<feature type="domain" description="Phosphofructokinase" evidence="10">
    <location>
        <begin position="5"/>
        <end position="323"/>
    </location>
</feature>
<sequence length="400" mass="43451">MMNKRIGILTSGGDCPGLNAIIRAVVKCACQKGWEVYGIPYGTDGFLKLEQGQCCSEDLKLQEHGYDLPGILHGIDILQFLSGSILGSLSRGNPSDPAIAKMIIQGYQNLQLDALIAVGGDGSLDIIYDLAEQGQWNLVAIPKTIDNDVPFTERSIGFRTAVDTVTSALYDLTFTAASHDRTIVVEVMGRNAGHLALHAGIAGGADIILIPELTPQIDSELITNICLRIAQLRLSGRKFALIVIAEGVKNQAGAKEKYIGDYLAQNINEMSHKLCLSDKPEFYDLDKLETRSTVLGHIQRSGTPSSYDRLLAATFAKKAIDLIAEEKYNQLVVWQSGTVQSQSLDKVIPHIKQCHQLGVCPSPVNKDGFLVQTARSLGIYLGNQESEVRSQKSGVRSQES</sequence>
<dbReference type="PANTHER" id="PTHR13697">
    <property type="entry name" value="PHOSPHOFRUCTOKINASE"/>
    <property type="match status" value="1"/>
</dbReference>
<dbReference type="AlphaFoldDB" id="A0A563VLN5"/>
<dbReference type="GO" id="GO:0070095">
    <property type="term" value="F:fructose-6-phosphate binding"/>
    <property type="evidence" value="ECO:0007669"/>
    <property type="project" value="TreeGrafter"/>
</dbReference>
<evidence type="ECO:0000256" key="3">
    <source>
        <dbReference type="ARBA" id="ARBA00022490"/>
    </source>
</evidence>
<keyword evidence="6 11" id="KW-0418">Kinase</keyword>
<dbReference type="GO" id="GO:0042802">
    <property type="term" value="F:identical protein binding"/>
    <property type="evidence" value="ECO:0007669"/>
    <property type="project" value="TreeGrafter"/>
</dbReference>
<dbReference type="GO" id="GO:0016208">
    <property type="term" value="F:AMP binding"/>
    <property type="evidence" value="ECO:0007669"/>
    <property type="project" value="TreeGrafter"/>
</dbReference>
<keyword evidence="8" id="KW-0324">Glycolysis</keyword>
<dbReference type="GO" id="GO:0003872">
    <property type="term" value="F:6-phosphofructokinase activity"/>
    <property type="evidence" value="ECO:0007669"/>
    <property type="project" value="UniProtKB-EC"/>
</dbReference>
<dbReference type="PROSITE" id="PS00433">
    <property type="entry name" value="PHOSPHOFRUCTOKINASE"/>
    <property type="match status" value="1"/>
</dbReference>
<evidence type="ECO:0000259" key="10">
    <source>
        <dbReference type="Pfam" id="PF00365"/>
    </source>
</evidence>
<keyword evidence="5" id="KW-0479">Metal-binding</keyword>
<evidence type="ECO:0000256" key="7">
    <source>
        <dbReference type="ARBA" id="ARBA00022842"/>
    </source>
</evidence>
<dbReference type="GO" id="GO:0005945">
    <property type="term" value="C:6-phosphofructokinase complex"/>
    <property type="evidence" value="ECO:0007669"/>
    <property type="project" value="TreeGrafter"/>
</dbReference>
<evidence type="ECO:0000256" key="1">
    <source>
        <dbReference type="ARBA" id="ARBA00001946"/>
    </source>
</evidence>
<evidence type="ECO:0000313" key="11">
    <source>
        <dbReference type="EMBL" id="VEP12360.1"/>
    </source>
</evidence>
<dbReference type="InterPro" id="IPR035966">
    <property type="entry name" value="PKF_sf"/>
</dbReference>
<dbReference type="Proteomes" id="UP000320055">
    <property type="component" value="Unassembled WGS sequence"/>
</dbReference>
<evidence type="ECO:0000256" key="2">
    <source>
        <dbReference type="ARBA" id="ARBA00004679"/>
    </source>
</evidence>
<reference evidence="11 12" key="1">
    <citation type="submission" date="2019-01" db="EMBL/GenBank/DDBJ databases">
        <authorList>
            <person name="Brito A."/>
        </authorList>
    </citation>
    <scope>NUCLEOTIDE SEQUENCE [LARGE SCALE GENOMIC DNA]</scope>
    <source>
        <strain evidence="11">1</strain>
    </source>
</reference>
<comment type="cofactor">
    <cofactor evidence="1">
        <name>Mg(2+)</name>
        <dbReference type="ChEBI" id="CHEBI:18420"/>
    </cofactor>
</comment>
<evidence type="ECO:0000256" key="8">
    <source>
        <dbReference type="ARBA" id="ARBA00023152"/>
    </source>
</evidence>
<gene>
    <name evidence="11" type="primary">pfkA</name>
    <name evidence="11" type="ORF">H1P_1450016</name>
</gene>
<name>A0A563VLN5_9CYAN</name>
<evidence type="ECO:0000256" key="4">
    <source>
        <dbReference type="ARBA" id="ARBA00022679"/>
    </source>
</evidence>
<dbReference type="GO" id="GO:0030388">
    <property type="term" value="P:fructose 1,6-bisphosphate metabolic process"/>
    <property type="evidence" value="ECO:0007669"/>
    <property type="project" value="TreeGrafter"/>
</dbReference>
<comment type="pathway">
    <text evidence="2">Carbohydrate degradation; glycolysis; D-glyceraldehyde 3-phosphate and glycerone phosphate from D-glucose: step 3/4.</text>
</comment>
<evidence type="ECO:0000256" key="5">
    <source>
        <dbReference type="ARBA" id="ARBA00022723"/>
    </source>
</evidence>
<comment type="similarity">
    <text evidence="9">Belongs to the phosphofructokinase type A (PFKA) family.</text>
</comment>
<dbReference type="NCBIfam" id="NF002872">
    <property type="entry name" value="PRK03202.1"/>
    <property type="match status" value="1"/>
</dbReference>
<evidence type="ECO:0000256" key="6">
    <source>
        <dbReference type="ARBA" id="ARBA00022777"/>
    </source>
</evidence>
<dbReference type="PRINTS" id="PR00476">
    <property type="entry name" value="PHFRCTKINASE"/>
</dbReference>
<dbReference type="EMBL" id="CAACVJ010000052">
    <property type="protein sequence ID" value="VEP12360.1"/>
    <property type="molecule type" value="Genomic_DNA"/>
</dbReference>
<dbReference type="GO" id="GO:0048029">
    <property type="term" value="F:monosaccharide binding"/>
    <property type="evidence" value="ECO:0007669"/>
    <property type="project" value="TreeGrafter"/>
</dbReference>
<organism evidence="11 12">
    <name type="scientific">Hyella patelloides LEGE 07179</name>
    <dbReference type="NCBI Taxonomy" id="945734"/>
    <lineage>
        <taxon>Bacteria</taxon>
        <taxon>Bacillati</taxon>
        <taxon>Cyanobacteriota</taxon>
        <taxon>Cyanophyceae</taxon>
        <taxon>Pleurocapsales</taxon>
        <taxon>Hyellaceae</taxon>
        <taxon>Hyella</taxon>
    </lineage>
</organism>
<dbReference type="InterPro" id="IPR022953">
    <property type="entry name" value="ATP_PFK"/>
</dbReference>
<dbReference type="Gene3D" id="3.40.50.460">
    <property type="entry name" value="Phosphofructokinase domain"/>
    <property type="match status" value="1"/>
</dbReference>
<keyword evidence="4 11" id="KW-0808">Transferase</keyword>
<keyword evidence="12" id="KW-1185">Reference proteome</keyword>
<dbReference type="SUPFAM" id="SSF53784">
    <property type="entry name" value="Phosphofructokinase"/>
    <property type="match status" value="1"/>
</dbReference>
<proteinExistence type="inferred from homology"/>
<keyword evidence="3" id="KW-0963">Cytoplasm</keyword>
<dbReference type="Pfam" id="PF00365">
    <property type="entry name" value="PFK"/>
    <property type="match status" value="1"/>
</dbReference>
<evidence type="ECO:0000313" key="12">
    <source>
        <dbReference type="Proteomes" id="UP000320055"/>
    </source>
</evidence>
<dbReference type="EC" id="2.7.1.11" evidence="11"/>
<dbReference type="Gene3D" id="3.40.50.450">
    <property type="match status" value="1"/>
</dbReference>
<evidence type="ECO:0000256" key="9">
    <source>
        <dbReference type="ARBA" id="ARBA00038478"/>
    </source>
</evidence>
<dbReference type="GO" id="GO:0061621">
    <property type="term" value="P:canonical glycolysis"/>
    <property type="evidence" value="ECO:0007669"/>
    <property type="project" value="TreeGrafter"/>
</dbReference>
<dbReference type="InterPro" id="IPR015912">
    <property type="entry name" value="Phosphofructokinase_CS"/>
</dbReference>
<dbReference type="GO" id="GO:0005524">
    <property type="term" value="F:ATP binding"/>
    <property type="evidence" value="ECO:0007669"/>
    <property type="project" value="TreeGrafter"/>
</dbReference>
<accession>A0A563VLN5</accession>